<accession>A0A314YFQ2</accession>
<comment type="caution">
    <text evidence="1">The sequence shown here is derived from an EMBL/GenBank/DDBJ whole genome shotgun (WGS) entry which is preliminary data.</text>
</comment>
<dbReference type="AlphaFoldDB" id="A0A314YFQ2"/>
<dbReference type="InterPro" id="IPR036259">
    <property type="entry name" value="MFS_trans_sf"/>
</dbReference>
<dbReference type="STRING" id="2094558.A0A314YFQ2"/>
<evidence type="ECO:0000313" key="1">
    <source>
        <dbReference type="EMBL" id="PQQ03829.1"/>
    </source>
</evidence>
<protein>
    <submittedName>
        <fullName evidence="1">Protein NRT1/ PTR FAMILY 8.2-like</fullName>
    </submittedName>
</protein>
<organism evidence="1 2">
    <name type="scientific">Prunus yedoensis var. nudiflora</name>
    <dbReference type="NCBI Taxonomy" id="2094558"/>
    <lineage>
        <taxon>Eukaryota</taxon>
        <taxon>Viridiplantae</taxon>
        <taxon>Streptophyta</taxon>
        <taxon>Embryophyta</taxon>
        <taxon>Tracheophyta</taxon>
        <taxon>Spermatophyta</taxon>
        <taxon>Magnoliopsida</taxon>
        <taxon>eudicotyledons</taxon>
        <taxon>Gunneridae</taxon>
        <taxon>Pentapetalae</taxon>
        <taxon>rosids</taxon>
        <taxon>fabids</taxon>
        <taxon>Rosales</taxon>
        <taxon>Rosaceae</taxon>
        <taxon>Amygdaloideae</taxon>
        <taxon>Amygdaleae</taxon>
        <taxon>Prunus</taxon>
    </lineage>
</organism>
<name>A0A314YFQ2_PRUYE</name>
<keyword evidence="2" id="KW-1185">Reference proteome</keyword>
<dbReference type="OrthoDB" id="1705563at2759"/>
<evidence type="ECO:0000313" key="2">
    <source>
        <dbReference type="Proteomes" id="UP000250321"/>
    </source>
</evidence>
<dbReference type="EMBL" id="PJQY01001299">
    <property type="protein sequence ID" value="PQQ03829.1"/>
    <property type="molecule type" value="Genomic_DNA"/>
</dbReference>
<dbReference type="Proteomes" id="UP000250321">
    <property type="component" value="Unassembled WGS sequence"/>
</dbReference>
<reference evidence="1 2" key="1">
    <citation type="submission" date="2018-02" db="EMBL/GenBank/DDBJ databases">
        <title>Draft genome of wild Prunus yedoensis var. nudiflora.</title>
        <authorList>
            <person name="Baek S."/>
            <person name="Kim J.-H."/>
            <person name="Choi K."/>
            <person name="Kim G.-B."/>
            <person name="Cho A."/>
            <person name="Jang H."/>
            <person name="Shin C.-H."/>
            <person name="Yu H.-J."/>
            <person name="Mun J.-H."/>
        </authorList>
    </citation>
    <scope>NUCLEOTIDE SEQUENCE [LARGE SCALE GENOMIC DNA]</scope>
    <source>
        <strain evidence="2">cv. Jeju island</strain>
        <tissue evidence="1">Leaf</tissue>
    </source>
</reference>
<proteinExistence type="predicted"/>
<gene>
    <name evidence="1" type="ORF">Pyn_36877</name>
</gene>
<sequence length="121" mass="13579">MEQPKSAAGDPYDKSFIQPSMEKFEDFDQVIEKEESLSTSLVSNGCVDFHGKVADKKKTGGWKASPFIIVNEVAERLAFFAVAVNMGLTWCLRCGNRYQVQPPMSQIGLELPMFSHLLELF</sequence>
<dbReference type="Gene3D" id="1.20.1250.20">
    <property type="entry name" value="MFS general substrate transporter like domains"/>
    <property type="match status" value="1"/>
</dbReference>